<organism evidence="1 2">
    <name type="scientific">Cnuella takakiae</name>
    <dbReference type="NCBI Taxonomy" id="1302690"/>
    <lineage>
        <taxon>Bacteria</taxon>
        <taxon>Pseudomonadati</taxon>
        <taxon>Bacteroidota</taxon>
        <taxon>Chitinophagia</taxon>
        <taxon>Chitinophagales</taxon>
        <taxon>Chitinophagaceae</taxon>
        <taxon>Cnuella</taxon>
    </lineage>
</organism>
<dbReference type="EMBL" id="FQUO01000017">
    <property type="protein sequence ID" value="SHG07183.1"/>
    <property type="molecule type" value="Genomic_DNA"/>
</dbReference>
<proteinExistence type="predicted"/>
<evidence type="ECO:0008006" key="3">
    <source>
        <dbReference type="Google" id="ProtNLM"/>
    </source>
</evidence>
<dbReference type="RefSeq" id="WP_073046605.1">
    <property type="nucleotide sequence ID" value="NZ_FQUO01000017.1"/>
</dbReference>
<name>A0A1M5GU20_9BACT</name>
<dbReference type="InterPro" id="IPR029044">
    <property type="entry name" value="Nucleotide-diphossugar_trans"/>
</dbReference>
<accession>A0A1M5GU20</accession>
<evidence type="ECO:0000313" key="1">
    <source>
        <dbReference type="EMBL" id="SHG07183.1"/>
    </source>
</evidence>
<dbReference type="AlphaFoldDB" id="A0A1M5GU20"/>
<keyword evidence="2" id="KW-1185">Reference proteome</keyword>
<protein>
    <recommendedName>
        <fullName evidence="3">Nucleotide-diphospho-sugar transferase domain-containing protein</fullName>
    </recommendedName>
</protein>
<dbReference type="OrthoDB" id="850028at2"/>
<gene>
    <name evidence="1" type="ORF">SAMN05444008_11757</name>
</gene>
<dbReference type="Proteomes" id="UP000184368">
    <property type="component" value="Unassembled WGS sequence"/>
</dbReference>
<dbReference type="STRING" id="1302690.BUE76_02500"/>
<sequence>MHLLYLTFGKKFSVHLEVAFSIYSFLGQASVRSIHIITDTPEYYKHFQNKVRVLTIDNATLKDWEGPHQFFWRVKIKAIQQLCAEFAGEPVVYLDGDTFLYQPTTTLLQKLQAGQALMHENEGALATARTKTEQRMWQQVQGKSFAGFPLPQDAAMWNAGVVAVPNTTKGAECAFALQLCDELCDQGVTRRLVEQFSLSVALQRYYGLEPAAPFIAHYWSNKAAWDERINQFFTVGFFRHYDMQAMQEHMAQFDFTALPVKVIQKNTGLRLHRLVDKWFPNRETVFIEKGS</sequence>
<evidence type="ECO:0000313" key="2">
    <source>
        <dbReference type="Proteomes" id="UP000184368"/>
    </source>
</evidence>
<dbReference type="SUPFAM" id="SSF53448">
    <property type="entry name" value="Nucleotide-diphospho-sugar transferases"/>
    <property type="match status" value="1"/>
</dbReference>
<reference evidence="1 2" key="1">
    <citation type="submission" date="2016-11" db="EMBL/GenBank/DDBJ databases">
        <authorList>
            <person name="Jaros S."/>
            <person name="Januszkiewicz K."/>
            <person name="Wedrychowicz H."/>
        </authorList>
    </citation>
    <scope>NUCLEOTIDE SEQUENCE [LARGE SCALE GENOMIC DNA]</scope>
    <source>
        <strain evidence="1 2">DSM 26897</strain>
    </source>
</reference>